<dbReference type="InterPro" id="IPR043128">
    <property type="entry name" value="Rev_trsase/Diguanyl_cyclase"/>
</dbReference>
<dbReference type="EMBL" id="CAJEWN010000331">
    <property type="protein sequence ID" value="CAD2178906.1"/>
    <property type="molecule type" value="Genomic_DNA"/>
</dbReference>
<dbReference type="PANTHER" id="PTHR47331">
    <property type="entry name" value="PHD-TYPE DOMAIN-CONTAINING PROTEIN"/>
    <property type="match status" value="1"/>
</dbReference>
<reference evidence="4 5" key="1">
    <citation type="submission" date="2020-08" db="EMBL/GenBank/DDBJ databases">
        <authorList>
            <person name="Koutsovoulos G."/>
            <person name="Danchin GJ E."/>
        </authorList>
    </citation>
    <scope>NUCLEOTIDE SEQUENCE [LARGE SCALE GENOMIC DNA]</scope>
</reference>
<dbReference type="SUPFAM" id="SSF56672">
    <property type="entry name" value="DNA/RNA polymerases"/>
    <property type="match status" value="1"/>
</dbReference>
<keyword evidence="1" id="KW-0863">Zinc-finger</keyword>
<gene>
    <name evidence="4" type="ORF">MENT_LOCUS30881</name>
</gene>
<dbReference type="InterPro" id="IPR005312">
    <property type="entry name" value="DUF1759"/>
</dbReference>
<dbReference type="GO" id="GO:0003676">
    <property type="term" value="F:nucleic acid binding"/>
    <property type="evidence" value="ECO:0007669"/>
    <property type="project" value="InterPro"/>
</dbReference>
<feature type="compositionally biased region" description="Polar residues" evidence="2">
    <location>
        <begin position="133"/>
        <end position="143"/>
    </location>
</feature>
<dbReference type="Gene3D" id="3.30.70.270">
    <property type="match status" value="1"/>
</dbReference>
<evidence type="ECO:0000313" key="4">
    <source>
        <dbReference type="EMBL" id="CAD2178906.1"/>
    </source>
</evidence>
<evidence type="ECO:0000313" key="5">
    <source>
        <dbReference type="Proteomes" id="UP000580250"/>
    </source>
</evidence>
<dbReference type="Gene3D" id="3.10.10.10">
    <property type="entry name" value="HIV Type 1 Reverse Transcriptase, subunit A, domain 1"/>
    <property type="match status" value="1"/>
</dbReference>
<proteinExistence type="predicted"/>
<evidence type="ECO:0000256" key="2">
    <source>
        <dbReference type="SAM" id="MobiDB-lite"/>
    </source>
</evidence>
<dbReference type="Proteomes" id="UP000580250">
    <property type="component" value="Unassembled WGS sequence"/>
</dbReference>
<keyword evidence="1" id="KW-0479">Metal-binding</keyword>
<keyword evidence="1" id="KW-0862">Zinc</keyword>
<protein>
    <recommendedName>
        <fullName evidence="3">CCHC-type domain-containing protein</fullName>
    </recommendedName>
</protein>
<evidence type="ECO:0000259" key="3">
    <source>
        <dbReference type="PROSITE" id="PS50158"/>
    </source>
</evidence>
<feature type="domain" description="CCHC-type" evidence="3">
    <location>
        <begin position="416"/>
        <end position="432"/>
    </location>
</feature>
<evidence type="ECO:0000256" key="1">
    <source>
        <dbReference type="PROSITE-ProRule" id="PRU00047"/>
    </source>
</evidence>
<dbReference type="PANTHER" id="PTHR47331:SF1">
    <property type="entry name" value="GAG-LIKE PROTEIN"/>
    <property type="match status" value="1"/>
</dbReference>
<feature type="region of interest" description="Disordered" evidence="2">
    <location>
        <begin position="113"/>
        <end position="143"/>
    </location>
</feature>
<organism evidence="4 5">
    <name type="scientific">Meloidogyne enterolobii</name>
    <name type="common">Root-knot nematode worm</name>
    <name type="synonym">Meloidogyne mayaguensis</name>
    <dbReference type="NCBI Taxonomy" id="390850"/>
    <lineage>
        <taxon>Eukaryota</taxon>
        <taxon>Metazoa</taxon>
        <taxon>Ecdysozoa</taxon>
        <taxon>Nematoda</taxon>
        <taxon>Chromadorea</taxon>
        <taxon>Rhabditida</taxon>
        <taxon>Tylenchina</taxon>
        <taxon>Tylenchomorpha</taxon>
        <taxon>Tylenchoidea</taxon>
        <taxon>Meloidogynidae</taxon>
        <taxon>Meloidogyninae</taxon>
        <taxon>Meloidogyne</taxon>
    </lineage>
</organism>
<dbReference type="Pfam" id="PF05380">
    <property type="entry name" value="Peptidase_A17"/>
    <property type="match status" value="1"/>
</dbReference>
<dbReference type="InterPro" id="IPR001878">
    <property type="entry name" value="Znf_CCHC"/>
</dbReference>
<dbReference type="Pfam" id="PF03564">
    <property type="entry name" value="DUF1759"/>
    <property type="match status" value="1"/>
</dbReference>
<dbReference type="GO" id="GO:0008270">
    <property type="term" value="F:zinc ion binding"/>
    <property type="evidence" value="ECO:0007669"/>
    <property type="project" value="UniProtKB-KW"/>
</dbReference>
<dbReference type="OrthoDB" id="5920214at2759"/>
<accession>A0A6V7VVB2</accession>
<dbReference type="InterPro" id="IPR043502">
    <property type="entry name" value="DNA/RNA_pol_sf"/>
</dbReference>
<comment type="caution">
    <text evidence="4">The sequence shown here is derived from an EMBL/GenBank/DDBJ whole genome shotgun (WGS) entry which is preliminary data.</text>
</comment>
<sequence>MASSNKSVLEPVLIRLIGYLDEIRPIINSGERTEEDTEKLQNMLLKIKRVVKLLEEKTEKWDKSINELPVEERGAERFVFNSFLQGEKHLTEWMDNGREAIDDIEIALADNSEVGSTQSELSEELGNRDRRNLGNTQAQTNREYTGVPQHLPRAKLPEFWGDQLRWPEFWQAFERTVDHLDIDWGLKAHYLIQCLRGKAKRTVMGYRPIAEHYVPLKESLERQFGNKKAIRDTLHAELINLPVANESGISLRTYLEEVERICRSLLAMGHSEDESIIMMAIKNKLPRSVVLELLKMEKFEGITWDVKKLREGLSEIVALREEAQRCTQTLNSRFGPPRGQINNNNSNNNKFFNTNRNNQRKYEPARVFAISSNKEYTKNQKREIFCLFCEGTHFAENCNRVKNISQRMKILSDQNRCFNCLRRGHAKSNCRQKFGCIICKGSHNKVICPKITEKETKFKENKDINLVNINEQVKENVLSVSKNKGDETLLMKADLIVTEENEKKRINAIGLFDSGATINFVSEEIVDKLKLRKIGKMELNVLPFFHKDPIKINTAKYLVKIILEEGGTEEIIAYKIKKNLMPNIRSIDTNTNKIKTIEITPDILISITHFWRFFRKLSPLSEHLFKVETSVGPIICGELKEFNLKEPIKNNGLMAILGANDSHKEESMNNFWSLETIGVKDDPVCIDDEIALNLFNNSIKNGKNGNYIVKWPWKTDKNNLPSNFSLAYKRFFNLIEKLRKTPELLQKYNNIINDDLKRGVIEFAEKRNGTIEHYIPHHPVINPKKIRIVYDASAKTKEGRSLNECLYRGPIIMPDLAGLLIRFRIPNIAMWSDIEKAFHSLELDVEEREVVKFIWVKDIEKPVSSQNIQYFRFAKVPFGVISSPFLLSATVRYHLEKSGDSIAQIAKQNSYVDNVLVGANTKEEAWQSYKKLKEIFMSAQMNLREFISNDESLNKQFPIEDRLETKRPKILGIPWDIITDKILIEFPKVENINKVTRRIVLQQLASMFDPLGFASPSMLTAKLFFQSLWENKRNWDDILDENEKNDWKNIVDSWKTIPIEIKRQVTKNNSKNQLHVFTDASKGAYAACVYLRSKLNSQVHTNIIYARNRLKPKKMPVSIPRMELLGVVIGTRAIKFVEKQIGIEIEEKFLWSDSKPVLYWIQNGQRNEKFVENRIKEIRKNPEIKFGYVNTENNPADIATRGCTALELKEYIDWWEGPDWLKNPKNHWPDELNFEINEENKSETDINGMVFTADIKETEKLIDFKKWKNWNKLIKCILFVTIFSRLWLEKAKKQIKGEFLKNISNSINSRNFKKVEQFVLKIAQMEIDTEKKDNIYYIKDENGLLRLKTRISNCEAHNDFKHPIVLPKGSFIVKLLLMKEHEDILHSGLEQRLQIFYLNTGHHVHVERQNL</sequence>
<dbReference type="PROSITE" id="PS50158">
    <property type="entry name" value="ZF_CCHC"/>
    <property type="match status" value="1"/>
</dbReference>
<dbReference type="InterPro" id="IPR008042">
    <property type="entry name" value="Retrotrans_Pao"/>
</dbReference>
<name>A0A6V7VVB2_MELEN</name>